<organism evidence="2">
    <name type="scientific">uncultured Anaerotruncus sp</name>
    <dbReference type="NCBI Taxonomy" id="905011"/>
    <lineage>
        <taxon>Bacteria</taxon>
        <taxon>Bacillati</taxon>
        <taxon>Bacillota</taxon>
        <taxon>Clostridia</taxon>
        <taxon>Eubacteriales</taxon>
        <taxon>Oscillospiraceae</taxon>
        <taxon>Anaerotruncus</taxon>
        <taxon>environmental samples</taxon>
    </lineage>
</organism>
<protein>
    <submittedName>
        <fullName evidence="2">Pantothenic acid ECF transporter S component PanT</fullName>
    </submittedName>
</protein>
<evidence type="ECO:0000256" key="1">
    <source>
        <dbReference type="SAM" id="Phobius"/>
    </source>
</evidence>
<dbReference type="InterPro" id="IPR024529">
    <property type="entry name" value="ECF_trnsprt_substrate-spec"/>
</dbReference>
<keyword evidence="1" id="KW-1133">Transmembrane helix</keyword>
<proteinExistence type="predicted"/>
<feature type="transmembrane region" description="Helical" evidence="1">
    <location>
        <begin position="17"/>
        <end position="37"/>
    </location>
</feature>
<reference evidence="2" key="1">
    <citation type="submission" date="2015-09" db="EMBL/GenBank/DDBJ databases">
        <authorList>
            <consortium name="Pathogen Informatics"/>
        </authorList>
    </citation>
    <scope>NUCLEOTIDE SEQUENCE</scope>
    <source>
        <strain evidence="2">2789STDY5834896</strain>
    </source>
</reference>
<gene>
    <name evidence="2" type="primary">panT</name>
    <name evidence="2" type="ORF">SAMEA3545359_00928</name>
</gene>
<dbReference type="AlphaFoldDB" id="A0A1C6HM56"/>
<sequence length="221" mass="22938">MKSSAIHQRGTVRTVQLALLSAIIFVLALTPLGFIPLGPINATTIHIPVILGAIWLGPAAGGFLGGVFGLSSLLINTVRPGPSSFVFSPFYAASIGMGGAKNALYSLLICFLPRILIGVAAGWLYRGLSSLCQKSRAWQTFASGLCGVMGSFVNTLLVMGGIWLLFGPVYAQQVKNVPYSALGGIIMGVIGLNGTLEALVAGVITALISAPVAAVLSRQRR</sequence>
<keyword evidence="1" id="KW-0472">Membrane</keyword>
<dbReference type="Gene3D" id="1.10.1760.20">
    <property type="match status" value="1"/>
</dbReference>
<name>A0A1C6HM56_9FIRM</name>
<feature type="transmembrane region" description="Helical" evidence="1">
    <location>
        <begin position="137"/>
        <end position="165"/>
    </location>
</feature>
<feature type="transmembrane region" description="Helical" evidence="1">
    <location>
        <begin position="185"/>
        <end position="216"/>
    </location>
</feature>
<feature type="transmembrane region" description="Helical" evidence="1">
    <location>
        <begin position="49"/>
        <end position="75"/>
    </location>
</feature>
<accession>A0A1C6HM56</accession>
<dbReference type="Pfam" id="PF12822">
    <property type="entry name" value="ECF_trnsprt"/>
    <property type="match status" value="1"/>
</dbReference>
<keyword evidence="1" id="KW-0812">Transmembrane</keyword>
<evidence type="ECO:0000313" key="2">
    <source>
        <dbReference type="EMBL" id="SCJ58611.1"/>
    </source>
</evidence>
<dbReference type="EMBL" id="FMHG01000001">
    <property type="protein sequence ID" value="SCJ58611.1"/>
    <property type="molecule type" value="Genomic_DNA"/>
</dbReference>
<dbReference type="GO" id="GO:0022857">
    <property type="term" value="F:transmembrane transporter activity"/>
    <property type="evidence" value="ECO:0007669"/>
    <property type="project" value="InterPro"/>
</dbReference>
<feature type="transmembrane region" description="Helical" evidence="1">
    <location>
        <begin position="103"/>
        <end position="125"/>
    </location>
</feature>